<feature type="transmembrane region" description="Helical" evidence="5">
    <location>
        <begin position="104"/>
        <end position="121"/>
    </location>
</feature>
<dbReference type="EMBL" id="BMYS01000001">
    <property type="protein sequence ID" value="GGW75233.1"/>
    <property type="molecule type" value="Genomic_DNA"/>
</dbReference>
<dbReference type="InterPro" id="IPR044880">
    <property type="entry name" value="NCX_ion-bd_dom_sf"/>
</dbReference>
<feature type="transmembrane region" description="Helical" evidence="5">
    <location>
        <begin position="278"/>
        <end position="297"/>
    </location>
</feature>
<dbReference type="Gene3D" id="1.20.1420.30">
    <property type="entry name" value="NCX, central ion-binding region"/>
    <property type="match status" value="1"/>
</dbReference>
<evidence type="ECO:0000256" key="4">
    <source>
        <dbReference type="ARBA" id="ARBA00023136"/>
    </source>
</evidence>
<feature type="transmembrane region" description="Helical" evidence="5">
    <location>
        <begin position="249"/>
        <end position="272"/>
    </location>
</feature>
<evidence type="ECO:0000256" key="2">
    <source>
        <dbReference type="ARBA" id="ARBA00022692"/>
    </source>
</evidence>
<evidence type="ECO:0000256" key="5">
    <source>
        <dbReference type="SAM" id="Phobius"/>
    </source>
</evidence>
<keyword evidence="3 5" id="KW-1133">Transmembrane helix</keyword>
<dbReference type="PANTHER" id="PTHR10846">
    <property type="entry name" value="SODIUM/POTASSIUM/CALCIUM EXCHANGER"/>
    <property type="match status" value="1"/>
</dbReference>
<dbReference type="GO" id="GO:0006874">
    <property type="term" value="P:intracellular calcium ion homeostasis"/>
    <property type="evidence" value="ECO:0007669"/>
    <property type="project" value="TreeGrafter"/>
</dbReference>
<feature type="transmembrane region" description="Helical" evidence="5">
    <location>
        <begin position="211"/>
        <end position="237"/>
    </location>
</feature>
<dbReference type="GO" id="GO:0005262">
    <property type="term" value="F:calcium channel activity"/>
    <property type="evidence" value="ECO:0007669"/>
    <property type="project" value="TreeGrafter"/>
</dbReference>
<dbReference type="PANTHER" id="PTHR10846:SF8">
    <property type="entry name" value="INNER MEMBRANE PROTEIN YRBG"/>
    <property type="match status" value="1"/>
</dbReference>
<keyword evidence="2 5" id="KW-0812">Transmembrane</keyword>
<name>A0A918JEA3_9BURK</name>
<organism evidence="7 8">
    <name type="scientific">Advenella faeciporci</name>
    <dbReference type="NCBI Taxonomy" id="797535"/>
    <lineage>
        <taxon>Bacteria</taxon>
        <taxon>Pseudomonadati</taxon>
        <taxon>Pseudomonadota</taxon>
        <taxon>Betaproteobacteria</taxon>
        <taxon>Burkholderiales</taxon>
        <taxon>Alcaligenaceae</taxon>
    </lineage>
</organism>
<evidence type="ECO:0000259" key="6">
    <source>
        <dbReference type="Pfam" id="PF01699"/>
    </source>
</evidence>
<dbReference type="Proteomes" id="UP000608345">
    <property type="component" value="Unassembled WGS sequence"/>
</dbReference>
<accession>A0A918JEA3</accession>
<feature type="domain" description="Sodium/calcium exchanger membrane region" evidence="6">
    <location>
        <begin position="180"/>
        <end position="322"/>
    </location>
</feature>
<evidence type="ECO:0000256" key="3">
    <source>
        <dbReference type="ARBA" id="ARBA00022989"/>
    </source>
</evidence>
<feature type="transmembrane region" description="Helical" evidence="5">
    <location>
        <begin position="309"/>
        <end position="326"/>
    </location>
</feature>
<dbReference type="InterPro" id="IPR004837">
    <property type="entry name" value="NaCa_Exmemb"/>
</dbReference>
<feature type="domain" description="Sodium/calcium exchanger membrane region" evidence="6">
    <location>
        <begin position="6"/>
        <end position="143"/>
    </location>
</feature>
<reference evidence="7" key="2">
    <citation type="submission" date="2020-09" db="EMBL/GenBank/DDBJ databases">
        <authorList>
            <person name="Sun Q."/>
            <person name="Kim S."/>
        </authorList>
    </citation>
    <scope>NUCLEOTIDE SEQUENCE</scope>
    <source>
        <strain evidence="7">KCTC 23732</strain>
    </source>
</reference>
<protein>
    <submittedName>
        <fullName evidence="7">Sodium:calcium antiporter</fullName>
    </submittedName>
</protein>
<dbReference type="InterPro" id="IPR004481">
    <property type="entry name" value="K/Na/Ca-exchanger"/>
</dbReference>
<reference evidence="7" key="1">
    <citation type="journal article" date="2014" name="Int. J. Syst. Evol. Microbiol.">
        <title>Complete genome sequence of Corynebacterium casei LMG S-19264T (=DSM 44701T), isolated from a smear-ripened cheese.</title>
        <authorList>
            <consortium name="US DOE Joint Genome Institute (JGI-PGF)"/>
            <person name="Walter F."/>
            <person name="Albersmeier A."/>
            <person name="Kalinowski J."/>
            <person name="Ruckert C."/>
        </authorList>
    </citation>
    <scope>NUCLEOTIDE SEQUENCE</scope>
    <source>
        <strain evidence="7">KCTC 23732</strain>
    </source>
</reference>
<dbReference type="GO" id="GO:0008273">
    <property type="term" value="F:calcium, potassium:sodium antiporter activity"/>
    <property type="evidence" value="ECO:0007669"/>
    <property type="project" value="TreeGrafter"/>
</dbReference>
<dbReference type="NCBIfam" id="TIGR00367">
    <property type="entry name" value="calcium/sodium antiporter"/>
    <property type="match status" value="1"/>
</dbReference>
<feature type="transmembrane region" description="Helical" evidence="5">
    <location>
        <begin position="31"/>
        <end position="50"/>
    </location>
</feature>
<keyword evidence="4 5" id="KW-0472">Membrane</keyword>
<feature type="transmembrane region" description="Helical" evidence="5">
    <location>
        <begin position="70"/>
        <end position="92"/>
    </location>
</feature>
<comment type="subcellular location">
    <subcellularLocation>
        <location evidence="1">Membrane</location>
        <topology evidence="1">Multi-pass membrane protein</topology>
    </subcellularLocation>
</comment>
<dbReference type="RefSeq" id="WP_189383457.1">
    <property type="nucleotide sequence ID" value="NZ_BAABFY010000010.1"/>
</dbReference>
<keyword evidence="8" id="KW-1185">Reference proteome</keyword>
<dbReference type="Pfam" id="PF01699">
    <property type="entry name" value="Na_Ca_ex"/>
    <property type="match status" value="2"/>
</dbReference>
<sequence>MEFHPAVIFVAGLVIIILGAEMILRSASRIAIMLHIKPIIIGLTIVSVGTSTPELAVGLTANFGGKGELAIGNIIGANLFNILFILGLSAAIRALPIHGQSLKLDLPMIFFSALLLLFLSYDGVISQFDGGILLLVGILYTISLIYLSRKESIAIQHEFVEAYGAEKMITTWTATSKIWNLLILCSGMAMSVLGANLLVDSAVSIAESYGVSNAIIGLTIVAFGTSSPELVTTLLATFKNDRDVAIGNLIGSGIYNILFILGMITFVVPGGVNVGLDVLWIDLPLMIAVSLLCYPIFKSNKMVSRKEGVLFVSLYCIYIGVLLSRLQS</sequence>
<feature type="transmembrane region" description="Helical" evidence="5">
    <location>
        <begin position="127"/>
        <end position="147"/>
    </location>
</feature>
<feature type="transmembrane region" description="Helical" evidence="5">
    <location>
        <begin position="178"/>
        <end position="199"/>
    </location>
</feature>
<proteinExistence type="predicted"/>
<comment type="caution">
    <text evidence="7">The sequence shown here is derived from an EMBL/GenBank/DDBJ whole genome shotgun (WGS) entry which is preliminary data.</text>
</comment>
<evidence type="ECO:0000313" key="8">
    <source>
        <dbReference type="Proteomes" id="UP000608345"/>
    </source>
</evidence>
<evidence type="ECO:0000256" key="1">
    <source>
        <dbReference type="ARBA" id="ARBA00004141"/>
    </source>
</evidence>
<feature type="transmembrane region" description="Helical" evidence="5">
    <location>
        <begin position="6"/>
        <end position="24"/>
    </location>
</feature>
<evidence type="ECO:0000313" key="7">
    <source>
        <dbReference type="EMBL" id="GGW75233.1"/>
    </source>
</evidence>
<gene>
    <name evidence="7" type="ORF">GCM10011450_00660</name>
</gene>
<dbReference type="GO" id="GO:0005886">
    <property type="term" value="C:plasma membrane"/>
    <property type="evidence" value="ECO:0007669"/>
    <property type="project" value="TreeGrafter"/>
</dbReference>
<dbReference type="AlphaFoldDB" id="A0A918JEA3"/>